<name>A0A0L6JR47_9FIRM</name>
<organism evidence="2 3">
    <name type="scientific">Pseudobacteroides cellulosolvens ATCC 35603 = DSM 2933</name>
    <dbReference type="NCBI Taxonomy" id="398512"/>
    <lineage>
        <taxon>Bacteria</taxon>
        <taxon>Bacillati</taxon>
        <taxon>Bacillota</taxon>
        <taxon>Clostridia</taxon>
        <taxon>Eubacteriales</taxon>
        <taxon>Oscillospiraceae</taxon>
        <taxon>Pseudobacteroides</taxon>
    </lineage>
</organism>
<sequence length="306" mass="35134">MREEITAEIIANDIKMSRDAGECKPFILVEGISDFNTYKNFFCAECEIKICFGREKAVNVLIDVEKYKYEGILCIIDRDFLDLGDDISYKSDCIFLTDSHDLETMILQSPALCKLLDQYGSETKIKALGSSIFDYILPIGLFVGYLRWYSKTEKLNLDFKSIEFRKSIDKNSLNMDKVRLLNALILNTISKDNTSEETKQCLRGINRIDIINKIDKLLLENKYNPWTVCCGHDLVKILSVGLCKKFGSLNTNDTDMDGSEGAKIERNLMLAYDLQYFIGTNLYKAIDRYQRDNVKYKIIKQSHVAS</sequence>
<gene>
    <name evidence="2" type="ORF">Bccel_3585</name>
</gene>
<comment type="caution">
    <text evidence="2">The sequence shown here is derived from an EMBL/GenBank/DDBJ whole genome shotgun (WGS) entry which is preliminary data.</text>
</comment>
<dbReference type="Proteomes" id="UP000036923">
    <property type="component" value="Unassembled WGS sequence"/>
</dbReference>
<dbReference type="STRING" id="398512.Bccel_3585"/>
<dbReference type="RefSeq" id="WP_036938504.1">
    <property type="nucleotide sequence ID" value="NZ_JQKC01000007.1"/>
</dbReference>
<proteinExistence type="predicted"/>
<dbReference type="eggNOG" id="ENOG502Z8GC">
    <property type="taxonomic scope" value="Bacteria"/>
</dbReference>
<evidence type="ECO:0000313" key="3">
    <source>
        <dbReference type="Proteomes" id="UP000036923"/>
    </source>
</evidence>
<protein>
    <recommendedName>
        <fullName evidence="1">DUF4435 domain-containing protein</fullName>
    </recommendedName>
</protein>
<keyword evidence="3" id="KW-1185">Reference proteome</keyword>
<dbReference type="OrthoDB" id="7058238at2"/>
<dbReference type="AlphaFoldDB" id="A0A0L6JR47"/>
<feature type="domain" description="DUF4435" evidence="1">
    <location>
        <begin position="24"/>
        <end position="239"/>
    </location>
</feature>
<dbReference type="EMBL" id="LGTC01000001">
    <property type="protein sequence ID" value="KNY28311.1"/>
    <property type="molecule type" value="Genomic_DNA"/>
</dbReference>
<reference evidence="3" key="1">
    <citation type="submission" date="2015-07" db="EMBL/GenBank/DDBJ databases">
        <title>Near-Complete Genome Sequence of the Cellulolytic Bacterium Bacteroides (Pseudobacteroides) cellulosolvens ATCC 35603.</title>
        <authorList>
            <person name="Dassa B."/>
            <person name="Utturkar S.M."/>
            <person name="Klingeman D.M."/>
            <person name="Hurt R.A."/>
            <person name="Keller M."/>
            <person name="Xu J."/>
            <person name="Reddy Y.H.K."/>
            <person name="Borovok I."/>
            <person name="Grinberg I.R."/>
            <person name="Lamed R."/>
            <person name="Zhivin O."/>
            <person name="Bayer E.A."/>
            <person name="Brown S.D."/>
        </authorList>
    </citation>
    <scope>NUCLEOTIDE SEQUENCE [LARGE SCALE GENOMIC DNA]</scope>
    <source>
        <strain evidence="3">DSM 2933</strain>
    </source>
</reference>
<evidence type="ECO:0000313" key="2">
    <source>
        <dbReference type="EMBL" id="KNY28311.1"/>
    </source>
</evidence>
<accession>A0A0L6JR47</accession>
<dbReference type="Pfam" id="PF14491">
    <property type="entry name" value="DUF4435"/>
    <property type="match status" value="1"/>
</dbReference>
<dbReference type="InterPro" id="IPR029492">
    <property type="entry name" value="DUF4435"/>
</dbReference>
<evidence type="ECO:0000259" key="1">
    <source>
        <dbReference type="Pfam" id="PF14491"/>
    </source>
</evidence>